<reference evidence="1 2" key="1">
    <citation type="submission" date="2006-10" db="EMBL/GenBank/DDBJ databases">
        <title>Complete sequence of Methanosaeta thermophila PT.</title>
        <authorList>
            <consortium name="US DOE Joint Genome Institute"/>
            <person name="Copeland A."/>
            <person name="Lucas S."/>
            <person name="Lapidus A."/>
            <person name="Barry K."/>
            <person name="Detter J.C."/>
            <person name="Glavina del Rio T."/>
            <person name="Hammon N."/>
            <person name="Israni S."/>
            <person name="Pitluck S."/>
            <person name="Chain P."/>
            <person name="Malfatti S."/>
            <person name="Shin M."/>
            <person name="Vergez L."/>
            <person name="Schmutz J."/>
            <person name="Larimer F."/>
            <person name="Land M."/>
            <person name="Hauser L."/>
            <person name="Kyrpides N."/>
            <person name="Kim E."/>
            <person name="Smith K.S."/>
            <person name="Ingram-Smith C."/>
            <person name="Richardson P."/>
        </authorList>
    </citation>
    <scope>NUCLEOTIDE SEQUENCE [LARGE SCALE GENOMIC DNA]</scope>
    <source>
        <strain evidence="2">DSM 6194 / JCM 14653 / NBRC 101360 / PT</strain>
    </source>
</reference>
<evidence type="ECO:0000313" key="2">
    <source>
        <dbReference type="Proteomes" id="UP000000674"/>
    </source>
</evidence>
<sequence length="138" mass="15883">MRQFSVRVLDERDAEFVETLVSVGIPRNVAAMITYLSNVEEATSREIEIGSNLRQPEVSVAMRTLRANNWVEERELKKDGKGRPMKVYRLTVSLDEIIKHFEEEKKREAAKIMESIQRLRELGKKLSPRGSSQQIQPG</sequence>
<organism evidence="1 2">
    <name type="scientific">Methanothrix thermoacetophila (strain DSM 6194 / JCM 14653 / NBRC 101360 / PT)</name>
    <name type="common">Methanosaeta thermophila</name>
    <dbReference type="NCBI Taxonomy" id="349307"/>
    <lineage>
        <taxon>Archaea</taxon>
        <taxon>Methanobacteriati</taxon>
        <taxon>Methanobacteriota</taxon>
        <taxon>Stenosarchaea group</taxon>
        <taxon>Methanomicrobia</taxon>
        <taxon>Methanotrichales</taxon>
        <taxon>Methanotrichaceae</taxon>
        <taxon>Methanothrix</taxon>
    </lineage>
</organism>
<keyword evidence="2" id="KW-1185">Reference proteome</keyword>
<evidence type="ECO:0000313" key="1">
    <source>
        <dbReference type="EMBL" id="ABK14767.1"/>
    </source>
</evidence>
<gene>
    <name evidence="1" type="ordered locus">Mthe_0982</name>
</gene>
<dbReference type="AlphaFoldDB" id="A0B7U3"/>
<dbReference type="InterPro" id="IPR017185">
    <property type="entry name" value="UCP037373_trxn_reg"/>
</dbReference>
<dbReference type="RefSeq" id="WP_011696161.1">
    <property type="nucleotide sequence ID" value="NC_008553.1"/>
</dbReference>
<dbReference type="HOGENOM" id="CLU_163103_0_0_2"/>
<dbReference type="SUPFAM" id="SSF46785">
    <property type="entry name" value="Winged helix' DNA-binding domain"/>
    <property type="match status" value="1"/>
</dbReference>
<dbReference type="KEGG" id="mtp:Mthe_0982"/>
<evidence type="ECO:0008006" key="3">
    <source>
        <dbReference type="Google" id="ProtNLM"/>
    </source>
</evidence>
<dbReference type="InterPro" id="IPR036388">
    <property type="entry name" value="WH-like_DNA-bd_sf"/>
</dbReference>
<dbReference type="Proteomes" id="UP000000674">
    <property type="component" value="Chromosome"/>
</dbReference>
<dbReference type="EMBL" id="CP000477">
    <property type="protein sequence ID" value="ABK14767.1"/>
    <property type="molecule type" value="Genomic_DNA"/>
</dbReference>
<proteinExistence type="predicted"/>
<protein>
    <recommendedName>
        <fullName evidence="3">ArsR family transcriptional regulator</fullName>
    </recommendedName>
</protein>
<dbReference type="OrthoDB" id="55633at2157"/>
<dbReference type="GeneID" id="4462695"/>
<dbReference type="PIRSF" id="PIRSF037373">
    <property type="entry name" value="UCP037373_trxn_reg"/>
    <property type="match status" value="1"/>
</dbReference>
<dbReference type="InterPro" id="IPR036390">
    <property type="entry name" value="WH_DNA-bd_sf"/>
</dbReference>
<name>A0B7U3_METTP</name>
<dbReference type="STRING" id="349307.Mthe_0982"/>
<accession>A0B7U3</accession>
<dbReference type="Gene3D" id="1.10.10.10">
    <property type="entry name" value="Winged helix-like DNA-binding domain superfamily/Winged helix DNA-binding domain"/>
    <property type="match status" value="1"/>
</dbReference>